<evidence type="ECO:0000313" key="7">
    <source>
        <dbReference type="EMBL" id="SPD10955.1"/>
    </source>
</evidence>
<dbReference type="Pfam" id="PF13966">
    <property type="entry name" value="zf-RVT"/>
    <property type="match status" value="1"/>
</dbReference>
<dbReference type="Pfam" id="PF13456">
    <property type="entry name" value="RVT_3"/>
    <property type="match status" value="1"/>
</dbReference>
<feature type="compositionally biased region" description="Polar residues" evidence="1">
    <location>
        <begin position="407"/>
        <end position="419"/>
    </location>
</feature>
<protein>
    <recommendedName>
        <fullName evidence="8">CCHC-type domain-containing protein</fullName>
    </recommendedName>
</protein>
<dbReference type="Gene3D" id="3.30.420.10">
    <property type="entry name" value="Ribonuclease H-like superfamily/Ribonuclease H"/>
    <property type="match status" value="1"/>
</dbReference>
<evidence type="ECO:0000259" key="3">
    <source>
        <dbReference type="Pfam" id="PF13456"/>
    </source>
</evidence>
<dbReference type="EMBL" id="OIVN01003400">
    <property type="protein sequence ID" value="SPD10955.1"/>
    <property type="molecule type" value="Genomic_DNA"/>
</dbReference>
<feature type="region of interest" description="Disordered" evidence="1">
    <location>
        <begin position="370"/>
        <end position="510"/>
    </location>
</feature>
<reference evidence="7" key="1">
    <citation type="submission" date="2018-02" db="EMBL/GenBank/DDBJ databases">
        <authorList>
            <person name="Cohen D.B."/>
            <person name="Kent A.D."/>
        </authorList>
    </citation>
    <scope>NUCLEOTIDE SEQUENCE</scope>
</reference>
<dbReference type="SUPFAM" id="SSF53098">
    <property type="entry name" value="Ribonuclease H-like"/>
    <property type="match status" value="1"/>
</dbReference>
<dbReference type="Pfam" id="PF03372">
    <property type="entry name" value="Exo_endo_phos"/>
    <property type="match status" value="1"/>
</dbReference>
<sequence length="1517" mass="170974">METQTNVEVVVSELVSRTERCSCDEFRIELPSNQKNPESFKLILVGKIISTRNFNYSVVRDIVTKAWNLSFPVSVKKVDKNLFLFTFQHEADLNMVFRRRSWTLRGAHLILKFWEPNLNWNEIDFSKSTFWIQVHGLPSLWQNKPNLTRIGNKVGTVIEVDLIGEPPPRWFRFVRVRVEIDISAPLSPGMFLPRLDLDDVWIGLKYEKLPDLCFICGIIGHDSSACTSMKKLITNSFGHKIPAFGPWMRSENEYLPPEIYAKPASGMTPPSTVVVGENTTTPPRDQPSSLTMVSDTAGTKKVSCHTRQEVPRVATRIVGHGLAYSAYARKSFADSSWCVVIVCLQLWVVLSKFCPSASTTVREPPITSFLPVGPGQANHNPGPSTHNPNNQLIQKIVTQDDYPNPKPTLTNTSPLNPNQKLDLERSFTPTLETSPGDRASEKKEAHNLTSNDQPPPNSPRTISIPSQNQPKRKATPSKSPNPQSIPSPTLQKRKATCPVPEHLDDHEPDYSKAPVAKATYFDPETVTIVPHSCLEVYLRNKRVKNLNNAPNGLIRGSTDLYKSVECEAFSRLVARSNEICSEEEVRALKAQIRGGNPRIVFLSETKANEDRMQVVAKKIGFQNFIAIGPKGRVGGVCLFWENDLEVDILEYNSNMIAIRIKECNVWWSLVGFYGPPYKAKRLKAWINLRALLETIQGPWLCCGDFNVMMDDSEKEGGVCGSSSTPSYLKDIMFDLGAVDLGFAGNKFTWSNRRWGRNSIRERLDRSITNIEWRLAFPKANVIHLGAINSDHCPLLIDTNPEDSFSPRPFRFEAVWAKDPRCYEVINQAWKKQFVGSAGFQLFQKQRVTAEALKHWNKMVFGHCQTRISELTTTIEEVQANPPTEANLRLEAKLQCDLNGWLAKLEIVWKQKSRELWLKEGNRNSKFFHLSTIIHRRRNAIDVIKAGLEQLISPSITDVDNDKLCSIPTPVEIKEVVFGMYSDKAPGPDGLPALFYKRYWSIVGKSVCDAVLNFFKSGHLLTEKAYDRVNWSFLKEVLYRFGFHEKFIMWIMQCVTKVSFSILINGGKTKSFIPPGGLGKGTPCLPTYLSYVKSYLPWCSSVYFKKRTKDFKFLQDRLIWLGRHGTTSAAPKTFSKPRYGSVSGYLVVACLINQNSRSWNLSLLHELFDETSVDAITKIPIPSTPSPDKLVWIHEPKGLFSVKSAYKCNQLEHPHISGSNIWSKLWKLNLHERSKMFIWRLGSCVLPTNLNFFLRVGHGNPKCPLCLTEDESIEHLFFKCNFARAMWFGLSWALRPDLINVASCSDIVELVVNPPMRPGENSCKSLKQSLELRMAEHLSRLDGIDNSAVPDNLFWMAPPADVTKLNTDVAVRGNRSTIAVIARGESGAVVKAWAKVVDIEDPLVAEAIAIKWALELAESESFPNVIVESDSKICIDNFSDNSTSSYWKIDALIPDVHRLALHFLSCCFAWVKREANMVAHELAQSFSALSSVFSCNATSLPPSVFAAWKRDLLGLSLA</sequence>
<dbReference type="Pfam" id="PF14392">
    <property type="entry name" value="zf-CCHC_4"/>
    <property type="match status" value="1"/>
</dbReference>
<name>A0A2N9HG91_FAGSY</name>
<evidence type="ECO:0000259" key="6">
    <source>
        <dbReference type="Pfam" id="PF14392"/>
    </source>
</evidence>
<feature type="compositionally biased region" description="Polar residues" evidence="1">
    <location>
        <begin position="377"/>
        <end position="397"/>
    </location>
</feature>
<dbReference type="CDD" id="cd06222">
    <property type="entry name" value="RNase_H_like"/>
    <property type="match status" value="1"/>
</dbReference>
<feature type="compositionally biased region" description="Polar residues" evidence="1">
    <location>
        <begin position="459"/>
        <end position="469"/>
    </location>
</feature>
<dbReference type="InterPro" id="IPR002156">
    <property type="entry name" value="RNaseH_domain"/>
</dbReference>
<accession>A0A2N9HG91</accession>
<dbReference type="GO" id="GO:0003676">
    <property type="term" value="F:nucleic acid binding"/>
    <property type="evidence" value="ECO:0007669"/>
    <property type="project" value="InterPro"/>
</dbReference>
<feature type="compositionally biased region" description="Basic and acidic residues" evidence="1">
    <location>
        <begin position="501"/>
        <end position="510"/>
    </location>
</feature>
<dbReference type="InterPro" id="IPR012337">
    <property type="entry name" value="RNaseH-like_sf"/>
</dbReference>
<evidence type="ECO:0000259" key="5">
    <source>
        <dbReference type="Pfam" id="PF14111"/>
    </source>
</evidence>
<dbReference type="Gene3D" id="3.60.10.10">
    <property type="entry name" value="Endonuclease/exonuclease/phosphatase"/>
    <property type="match status" value="1"/>
</dbReference>
<dbReference type="Pfam" id="PF14111">
    <property type="entry name" value="DUF4283"/>
    <property type="match status" value="1"/>
</dbReference>
<dbReference type="InterPro" id="IPR025836">
    <property type="entry name" value="Zn_knuckle_CX2CX4HX4C"/>
</dbReference>
<dbReference type="InterPro" id="IPR026960">
    <property type="entry name" value="RVT-Znf"/>
</dbReference>
<dbReference type="InterPro" id="IPR025558">
    <property type="entry name" value="DUF4283"/>
</dbReference>
<dbReference type="PANTHER" id="PTHR31286">
    <property type="entry name" value="GLYCINE-RICH CELL WALL STRUCTURAL PROTEIN 1.8-LIKE"/>
    <property type="match status" value="1"/>
</dbReference>
<evidence type="ECO:0000259" key="2">
    <source>
        <dbReference type="Pfam" id="PF03372"/>
    </source>
</evidence>
<feature type="domain" description="Zinc knuckle CX2CX4HX4C" evidence="6">
    <location>
        <begin position="198"/>
        <end position="227"/>
    </location>
</feature>
<dbReference type="InterPro" id="IPR040256">
    <property type="entry name" value="At4g02000-like"/>
</dbReference>
<dbReference type="InterPro" id="IPR036397">
    <property type="entry name" value="RNaseH_sf"/>
</dbReference>
<organism evidence="7">
    <name type="scientific">Fagus sylvatica</name>
    <name type="common">Beechnut</name>
    <dbReference type="NCBI Taxonomy" id="28930"/>
    <lineage>
        <taxon>Eukaryota</taxon>
        <taxon>Viridiplantae</taxon>
        <taxon>Streptophyta</taxon>
        <taxon>Embryophyta</taxon>
        <taxon>Tracheophyta</taxon>
        <taxon>Spermatophyta</taxon>
        <taxon>Magnoliopsida</taxon>
        <taxon>eudicotyledons</taxon>
        <taxon>Gunneridae</taxon>
        <taxon>Pentapetalae</taxon>
        <taxon>rosids</taxon>
        <taxon>fabids</taxon>
        <taxon>Fagales</taxon>
        <taxon>Fagaceae</taxon>
        <taxon>Fagus</taxon>
    </lineage>
</organism>
<evidence type="ECO:0000256" key="1">
    <source>
        <dbReference type="SAM" id="MobiDB-lite"/>
    </source>
</evidence>
<feature type="domain" description="RNase H type-1" evidence="3">
    <location>
        <begin position="1365"/>
        <end position="1484"/>
    </location>
</feature>
<dbReference type="InterPro" id="IPR036691">
    <property type="entry name" value="Endo/exonu/phosph_ase_sf"/>
</dbReference>
<evidence type="ECO:0000259" key="4">
    <source>
        <dbReference type="Pfam" id="PF13966"/>
    </source>
</evidence>
<feature type="compositionally biased region" description="Polar residues" evidence="1">
    <location>
        <begin position="476"/>
        <end position="490"/>
    </location>
</feature>
<feature type="domain" description="Reverse transcriptase zinc-binding" evidence="4">
    <location>
        <begin position="1199"/>
        <end position="1286"/>
    </location>
</feature>
<evidence type="ECO:0008006" key="8">
    <source>
        <dbReference type="Google" id="ProtNLM"/>
    </source>
</evidence>
<dbReference type="InterPro" id="IPR005135">
    <property type="entry name" value="Endo/exonuclease/phosphatase"/>
</dbReference>
<feature type="domain" description="DUF4283" evidence="5">
    <location>
        <begin position="37"/>
        <end position="119"/>
    </location>
</feature>
<feature type="domain" description="Endonuclease/exonuclease/phosphatase" evidence="2">
    <location>
        <begin position="586"/>
        <end position="778"/>
    </location>
</feature>
<dbReference type="InterPro" id="IPR044730">
    <property type="entry name" value="RNase_H-like_dom_plant"/>
</dbReference>
<dbReference type="PANTHER" id="PTHR31286:SF167">
    <property type="entry name" value="OS09G0268800 PROTEIN"/>
    <property type="match status" value="1"/>
</dbReference>
<proteinExistence type="predicted"/>
<dbReference type="GO" id="GO:0004523">
    <property type="term" value="F:RNA-DNA hybrid ribonuclease activity"/>
    <property type="evidence" value="ECO:0007669"/>
    <property type="project" value="InterPro"/>
</dbReference>
<dbReference type="SUPFAM" id="SSF56219">
    <property type="entry name" value="DNase I-like"/>
    <property type="match status" value="1"/>
</dbReference>
<gene>
    <name evidence="7" type="ORF">FSB_LOCUS38837</name>
</gene>